<evidence type="ECO:0000313" key="2">
    <source>
        <dbReference type="Proteomes" id="UP000008467"/>
    </source>
</evidence>
<protein>
    <submittedName>
        <fullName evidence="1">Uncharacterized protein</fullName>
    </submittedName>
</protein>
<dbReference type="AlphaFoldDB" id="F2JP85"/>
<dbReference type="Proteomes" id="UP000008467">
    <property type="component" value="Chromosome"/>
</dbReference>
<dbReference type="EMBL" id="CP002582">
    <property type="protein sequence ID" value="ADZ84824.1"/>
    <property type="molecule type" value="Genomic_DNA"/>
</dbReference>
<dbReference type="STRING" id="642492.Clole_3129"/>
<proteinExistence type="predicted"/>
<name>F2JP85_CELLD</name>
<organism evidence="1 2">
    <name type="scientific">Cellulosilyticum lentocellum (strain ATCC 49066 / DSM 5427 / NCIMB 11756 / RHM5)</name>
    <name type="common">Clostridium lentocellum</name>
    <dbReference type="NCBI Taxonomy" id="642492"/>
    <lineage>
        <taxon>Bacteria</taxon>
        <taxon>Bacillati</taxon>
        <taxon>Bacillota</taxon>
        <taxon>Clostridia</taxon>
        <taxon>Lachnospirales</taxon>
        <taxon>Cellulosilyticaceae</taxon>
        <taxon>Cellulosilyticum</taxon>
    </lineage>
</organism>
<dbReference type="KEGG" id="cle:Clole_3129"/>
<gene>
    <name evidence="1" type="ordered locus">Clole_3129</name>
</gene>
<sequence length="45" mass="5642">MQPSFRYGKILRINKLLYKKDAFYFKVRYPYKERGDKNDFTQKFV</sequence>
<dbReference type="HOGENOM" id="CLU_3197680_0_0_9"/>
<accession>F2JP85</accession>
<evidence type="ECO:0000313" key="1">
    <source>
        <dbReference type="EMBL" id="ADZ84824.1"/>
    </source>
</evidence>
<reference evidence="1 2" key="1">
    <citation type="journal article" date="2011" name="J. Bacteriol.">
        <title>Complete genome sequence of the cellulose-degrading bacterium Cellulosilyticum lentocellum.</title>
        <authorList>
            <consortium name="US DOE Joint Genome Institute"/>
            <person name="Miller D.A."/>
            <person name="Suen G."/>
            <person name="Bruce D."/>
            <person name="Copeland A."/>
            <person name="Cheng J.F."/>
            <person name="Detter C."/>
            <person name="Goodwin L.A."/>
            <person name="Han C.S."/>
            <person name="Hauser L.J."/>
            <person name="Land M.L."/>
            <person name="Lapidus A."/>
            <person name="Lucas S."/>
            <person name="Meincke L."/>
            <person name="Pitluck S."/>
            <person name="Tapia R."/>
            <person name="Teshima H."/>
            <person name="Woyke T."/>
            <person name="Fox B.G."/>
            <person name="Angert E.R."/>
            <person name="Currie C.R."/>
        </authorList>
    </citation>
    <scope>NUCLEOTIDE SEQUENCE [LARGE SCALE GENOMIC DNA]</scope>
    <source>
        <strain evidence="2">ATCC 49066 / DSM 5427 / NCIMB 11756 / RHM5</strain>
    </source>
</reference>
<keyword evidence="2" id="KW-1185">Reference proteome</keyword>